<evidence type="ECO:0000313" key="2">
    <source>
        <dbReference type="EMBL" id="ABQ30727.1"/>
    </source>
</evidence>
<gene>
    <name evidence="2" type="ordered locus">Acry_1519</name>
</gene>
<accession>A5FYP5</accession>
<sequence length="310" mass="33574">MQDAAIDPIRLSVAICTHNRGRETERCLAALSPAPEGVETLVIDSGSAPREAELIRAAAARHGATHVRLPAPGLSEARNAALAAARGRWIAYLDDDATPARDWCAVLLRTVAADPELAATGGPILPQWQAQLPCWWPPSLRAVLTIIDQVRPSEPGVADIDPYGANIAFRRDVLARFGGFPTCLGRRAGLMISNEETYIIRRLRRGGLKVRFTPDLVVHHEIDRSRLNPAWLVRRQYWSGVSEAVMLGALGEPRLARAARLALHALLLAPFGLWPPASTGQIGLRCKAAYARGFLRGALGEGHIVHPALP</sequence>
<dbReference type="EMBL" id="CP000697">
    <property type="protein sequence ID" value="ABQ30727.1"/>
    <property type="molecule type" value="Genomic_DNA"/>
</dbReference>
<dbReference type="STRING" id="349163.Acry_1519"/>
<keyword evidence="2" id="KW-0808">Transferase</keyword>
<dbReference type="Pfam" id="PF00535">
    <property type="entry name" value="Glycos_transf_2"/>
    <property type="match status" value="1"/>
</dbReference>
<evidence type="ECO:0000313" key="3">
    <source>
        <dbReference type="Proteomes" id="UP000000245"/>
    </source>
</evidence>
<dbReference type="CAZy" id="GT2">
    <property type="family name" value="Glycosyltransferase Family 2"/>
</dbReference>
<dbReference type="SUPFAM" id="SSF53448">
    <property type="entry name" value="Nucleotide-diphospho-sugar transferases"/>
    <property type="match status" value="1"/>
</dbReference>
<dbReference type="InterPro" id="IPR001173">
    <property type="entry name" value="Glyco_trans_2-like"/>
</dbReference>
<proteinExistence type="predicted"/>
<dbReference type="AlphaFoldDB" id="A5FYP5"/>
<dbReference type="HOGENOM" id="CLU_025996_19_2_5"/>
<dbReference type="eggNOG" id="COG1216">
    <property type="taxonomic scope" value="Bacteria"/>
</dbReference>
<protein>
    <submittedName>
        <fullName evidence="2">Glycosyl transferase, family 2</fullName>
    </submittedName>
</protein>
<organism evidence="2 3">
    <name type="scientific">Acidiphilium cryptum (strain JF-5)</name>
    <dbReference type="NCBI Taxonomy" id="349163"/>
    <lineage>
        <taxon>Bacteria</taxon>
        <taxon>Pseudomonadati</taxon>
        <taxon>Pseudomonadota</taxon>
        <taxon>Alphaproteobacteria</taxon>
        <taxon>Acetobacterales</taxon>
        <taxon>Acidocellaceae</taxon>
        <taxon>Acidiphilium</taxon>
    </lineage>
</organism>
<dbReference type="InterPro" id="IPR050834">
    <property type="entry name" value="Glycosyltransf_2"/>
</dbReference>
<dbReference type="GO" id="GO:0016740">
    <property type="term" value="F:transferase activity"/>
    <property type="evidence" value="ECO:0007669"/>
    <property type="project" value="UniProtKB-KW"/>
</dbReference>
<dbReference type="PANTHER" id="PTHR43685:SF3">
    <property type="entry name" value="SLR2126 PROTEIN"/>
    <property type="match status" value="1"/>
</dbReference>
<feature type="domain" description="Glycosyltransferase 2-like" evidence="1">
    <location>
        <begin position="12"/>
        <end position="127"/>
    </location>
</feature>
<dbReference type="Proteomes" id="UP000000245">
    <property type="component" value="Chromosome"/>
</dbReference>
<dbReference type="KEGG" id="acr:Acry_1519"/>
<dbReference type="RefSeq" id="WP_007423500.1">
    <property type="nucleotide sequence ID" value="NC_009484.1"/>
</dbReference>
<evidence type="ECO:0000259" key="1">
    <source>
        <dbReference type="Pfam" id="PF00535"/>
    </source>
</evidence>
<reference evidence="2 3" key="1">
    <citation type="submission" date="2007-05" db="EMBL/GenBank/DDBJ databases">
        <title>Complete sequence of chromosome of Acidiphilium cryptum JF-5.</title>
        <authorList>
            <consortium name="US DOE Joint Genome Institute"/>
            <person name="Copeland A."/>
            <person name="Lucas S."/>
            <person name="Lapidus A."/>
            <person name="Barry K."/>
            <person name="Detter J.C."/>
            <person name="Glavina del Rio T."/>
            <person name="Hammon N."/>
            <person name="Israni S."/>
            <person name="Dalin E."/>
            <person name="Tice H."/>
            <person name="Pitluck S."/>
            <person name="Sims D."/>
            <person name="Brettin T."/>
            <person name="Bruce D."/>
            <person name="Han C."/>
            <person name="Schmutz J."/>
            <person name="Larimer F."/>
            <person name="Land M."/>
            <person name="Hauser L."/>
            <person name="Kyrpides N."/>
            <person name="Kim E."/>
            <person name="Magnuson T."/>
            <person name="Richardson P."/>
        </authorList>
    </citation>
    <scope>NUCLEOTIDE SEQUENCE [LARGE SCALE GENOMIC DNA]</scope>
    <source>
        <strain evidence="2 3">JF-5</strain>
    </source>
</reference>
<keyword evidence="3" id="KW-1185">Reference proteome</keyword>
<name>A5FYP5_ACICJ</name>
<dbReference type="InterPro" id="IPR029044">
    <property type="entry name" value="Nucleotide-diphossugar_trans"/>
</dbReference>
<dbReference type="PANTHER" id="PTHR43685">
    <property type="entry name" value="GLYCOSYLTRANSFERASE"/>
    <property type="match status" value="1"/>
</dbReference>
<dbReference type="Gene3D" id="3.90.550.10">
    <property type="entry name" value="Spore Coat Polysaccharide Biosynthesis Protein SpsA, Chain A"/>
    <property type="match status" value="1"/>
</dbReference>